<dbReference type="SUPFAM" id="SSF51679">
    <property type="entry name" value="Bacterial luciferase-like"/>
    <property type="match status" value="1"/>
</dbReference>
<dbReference type="Pfam" id="PF00296">
    <property type="entry name" value="Bac_luciferase"/>
    <property type="match status" value="1"/>
</dbReference>
<dbReference type="NCBIfam" id="TIGR03619">
    <property type="entry name" value="F420_Rv2161c"/>
    <property type="match status" value="1"/>
</dbReference>
<comment type="caution">
    <text evidence="7">The sequence shown here is derived from an EMBL/GenBank/DDBJ whole genome shotgun (WGS) entry which is preliminary data.</text>
</comment>
<accession>A0ABW2PES2</accession>
<evidence type="ECO:0000259" key="6">
    <source>
        <dbReference type="Pfam" id="PF00296"/>
    </source>
</evidence>
<dbReference type="RefSeq" id="WP_380829545.1">
    <property type="nucleotide sequence ID" value="NZ_JBHTCG010000020.1"/>
</dbReference>
<evidence type="ECO:0000256" key="3">
    <source>
        <dbReference type="ARBA" id="ARBA00023002"/>
    </source>
</evidence>
<dbReference type="InterPro" id="IPR019921">
    <property type="entry name" value="Lucif-like_OxRdtase_Rv2161c"/>
</dbReference>
<dbReference type="EC" id="1.-.-.-" evidence="7"/>
<dbReference type="InterPro" id="IPR011251">
    <property type="entry name" value="Luciferase-like_dom"/>
</dbReference>
<evidence type="ECO:0000313" key="8">
    <source>
        <dbReference type="Proteomes" id="UP001596496"/>
    </source>
</evidence>
<gene>
    <name evidence="7" type="ORF">ACFQSB_25825</name>
</gene>
<feature type="region of interest" description="Disordered" evidence="5">
    <location>
        <begin position="24"/>
        <end position="45"/>
    </location>
</feature>
<name>A0ABW2PES2_9ACTN</name>
<proteinExistence type="predicted"/>
<dbReference type="InterPro" id="IPR050172">
    <property type="entry name" value="SsuD_RutA_monooxygenase"/>
</dbReference>
<dbReference type="EMBL" id="JBHTCG010000020">
    <property type="protein sequence ID" value="MFC7385651.1"/>
    <property type="molecule type" value="Genomic_DNA"/>
</dbReference>
<reference evidence="8" key="1">
    <citation type="journal article" date="2019" name="Int. J. Syst. Evol. Microbiol.">
        <title>The Global Catalogue of Microorganisms (GCM) 10K type strain sequencing project: providing services to taxonomists for standard genome sequencing and annotation.</title>
        <authorList>
            <consortium name="The Broad Institute Genomics Platform"/>
            <consortium name="The Broad Institute Genome Sequencing Center for Infectious Disease"/>
            <person name="Wu L."/>
            <person name="Ma J."/>
        </authorList>
    </citation>
    <scope>NUCLEOTIDE SEQUENCE [LARGE SCALE GENOMIC DNA]</scope>
    <source>
        <strain evidence="8">CECT 7649</strain>
    </source>
</reference>
<evidence type="ECO:0000313" key="7">
    <source>
        <dbReference type="EMBL" id="MFC7385651.1"/>
    </source>
</evidence>
<feature type="domain" description="Luciferase-like" evidence="6">
    <location>
        <begin position="69"/>
        <end position="272"/>
    </location>
</feature>
<dbReference type="InterPro" id="IPR036661">
    <property type="entry name" value="Luciferase-like_sf"/>
</dbReference>
<organism evidence="7 8">
    <name type="scientific">Sphaerisporangium rhizosphaerae</name>
    <dbReference type="NCBI Taxonomy" id="2269375"/>
    <lineage>
        <taxon>Bacteria</taxon>
        <taxon>Bacillati</taxon>
        <taxon>Actinomycetota</taxon>
        <taxon>Actinomycetes</taxon>
        <taxon>Streptosporangiales</taxon>
        <taxon>Streptosporangiaceae</taxon>
        <taxon>Sphaerisporangium</taxon>
    </lineage>
</organism>
<dbReference type="Proteomes" id="UP001596496">
    <property type="component" value="Unassembled WGS sequence"/>
</dbReference>
<keyword evidence="8" id="KW-1185">Reference proteome</keyword>
<evidence type="ECO:0000256" key="2">
    <source>
        <dbReference type="ARBA" id="ARBA00022643"/>
    </source>
</evidence>
<keyword evidence="3 7" id="KW-0560">Oxidoreductase</keyword>
<evidence type="ECO:0000256" key="4">
    <source>
        <dbReference type="ARBA" id="ARBA00023033"/>
    </source>
</evidence>
<keyword evidence="2" id="KW-0288">FMN</keyword>
<dbReference type="PANTHER" id="PTHR42847">
    <property type="entry name" value="ALKANESULFONATE MONOOXYGENASE"/>
    <property type="match status" value="1"/>
</dbReference>
<keyword evidence="4" id="KW-0503">Monooxygenase</keyword>
<keyword evidence="1" id="KW-0285">Flavoprotein</keyword>
<evidence type="ECO:0000256" key="5">
    <source>
        <dbReference type="SAM" id="MobiDB-lite"/>
    </source>
</evidence>
<dbReference type="PANTHER" id="PTHR42847:SF4">
    <property type="entry name" value="ALKANESULFONATE MONOOXYGENASE-RELATED"/>
    <property type="match status" value="1"/>
</dbReference>
<evidence type="ECO:0000256" key="1">
    <source>
        <dbReference type="ARBA" id="ARBA00022630"/>
    </source>
</evidence>
<protein>
    <submittedName>
        <fullName evidence="7">LLM class F420-dependent oxidoreductase</fullName>
        <ecNumber evidence="7">1.-.-.-</ecNumber>
    </submittedName>
</protein>
<sequence length="327" mass="35626">MARVLTVVTIDDRLERRRIVVPCRTPHGSASSGATPAHPGRRQAQGECFTGDMKVGVTTFITDEGIRSAALAKALEERGFDSLFLHEHSHVPVKRETPFIMGGELPRVYYRTLDPFVALSAAATVTDDLLLGTGVALPAQRDVIHTAKEVASLDLVSRGRVIFGVGTGWNREEMRDHGTDPRTRGALLDERLTAMKEIWTKDEAEFHGRYVDFDPMFCWPKPVQDPHPPIYIGGDGQAALARVAAHGDGWMPHSADDPARVRPQLDQLAEVAGDVPVIVASVSPDPELIAAYAEAGADRLALSLPTLPEDETLHVLDEFATLVSDHL</sequence>
<dbReference type="Gene3D" id="3.20.20.30">
    <property type="entry name" value="Luciferase-like domain"/>
    <property type="match status" value="1"/>
</dbReference>
<dbReference type="GO" id="GO:0016491">
    <property type="term" value="F:oxidoreductase activity"/>
    <property type="evidence" value="ECO:0007669"/>
    <property type="project" value="UniProtKB-KW"/>
</dbReference>